<evidence type="ECO:0000256" key="1">
    <source>
        <dbReference type="SAM" id="Phobius"/>
    </source>
</evidence>
<sequence>GEHTSDTEWIAPNCSVRPSLSQKSRRRLCIPSRGSLLERCSLLPWACPNTSPEIVSLSHHRFWLKQHAGQDRACARFPGVPACGAMSSYDAVAVCCATSVLLAQVVVFVGGGGLTRSWRFLAETPGRSFALTARWRGETASAAKSSLAAQKVVELIELRRVQMFRSFLRPMCGLCFCLASGALVMIIRGGSRWGSQATDLAFFCLYIGLIALSCKSHWLHVRSLNFWTSAMMCCLLVAVSPLAIEFTTLPIVFVYTLGLRLILSLCMRPPLFLLWKAVYLMVVSVHFIPYVTAPHEGEGKFTNWTHHTIIPSEVIACIAEVSFSFAAHTVMKAEAWQTVQARTSHSGLEAARSLLGTICDAVVELDADLRLTVHCPGLATMLLRSPHLSLTGTTLDKYMASEDDRERFNSHLQVPVHETGAIADAFHLNLRDSCGSAISAELFHVCFRDCLTGLPQHLVGLREHSDLAEPPAAPQPGVSRQACSLDASARRQPPELTVVFDAVTFGILRTSPAFDACFGPCPPGSAVSEWLTPQDCGAFCDRVNGFCSSGTPSCTFDWVPSGLRLPHAKDIVVPHCLKCTLVADSRGDEEAVVACIVLAMCYDDECSNSSESSSTQRMRAIVEPPLAGQRQIGSQLSYVDDQFLPSQPASAALHALGECVIASPKPSHSTIL</sequence>
<protein>
    <submittedName>
        <fullName evidence="2">Uncharacterized protein</fullName>
    </submittedName>
</protein>
<accession>A0ABN9X5J2</accession>
<feature type="transmembrane region" description="Helical" evidence="1">
    <location>
        <begin position="273"/>
        <end position="291"/>
    </location>
</feature>
<feature type="non-terminal residue" evidence="2">
    <location>
        <position position="1"/>
    </location>
</feature>
<keyword evidence="3" id="KW-1185">Reference proteome</keyword>
<feature type="transmembrane region" description="Helical" evidence="1">
    <location>
        <begin position="167"/>
        <end position="187"/>
    </location>
</feature>
<reference evidence="2" key="1">
    <citation type="submission" date="2023-10" db="EMBL/GenBank/DDBJ databases">
        <authorList>
            <person name="Chen Y."/>
            <person name="Shah S."/>
            <person name="Dougan E. K."/>
            <person name="Thang M."/>
            <person name="Chan C."/>
        </authorList>
    </citation>
    <scope>NUCLEOTIDE SEQUENCE [LARGE SCALE GENOMIC DNA]</scope>
</reference>
<dbReference type="Proteomes" id="UP001189429">
    <property type="component" value="Unassembled WGS sequence"/>
</dbReference>
<proteinExistence type="predicted"/>
<comment type="caution">
    <text evidence="2">The sequence shown here is derived from an EMBL/GenBank/DDBJ whole genome shotgun (WGS) entry which is preliminary data.</text>
</comment>
<evidence type="ECO:0000313" key="2">
    <source>
        <dbReference type="EMBL" id="CAK0894563.1"/>
    </source>
</evidence>
<evidence type="ECO:0000313" key="3">
    <source>
        <dbReference type="Proteomes" id="UP001189429"/>
    </source>
</evidence>
<keyword evidence="1" id="KW-0472">Membrane</keyword>
<organism evidence="2 3">
    <name type="scientific">Prorocentrum cordatum</name>
    <dbReference type="NCBI Taxonomy" id="2364126"/>
    <lineage>
        <taxon>Eukaryota</taxon>
        <taxon>Sar</taxon>
        <taxon>Alveolata</taxon>
        <taxon>Dinophyceae</taxon>
        <taxon>Prorocentrales</taxon>
        <taxon>Prorocentraceae</taxon>
        <taxon>Prorocentrum</taxon>
    </lineage>
</organism>
<name>A0ABN9X5J2_9DINO</name>
<keyword evidence="1" id="KW-0812">Transmembrane</keyword>
<keyword evidence="1" id="KW-1133">Transmembrane helix</keyword>
<dbReference type="EMBL" id="CAUYUJ010019918">
    <property type="protein sequence ID" value="CAK0894563.1"/>
    <property type="molecule type" value="Genomic_DNA"/>
</dbReference>
<gene>
    <name evidence="2" type="ORF">PCOR1329_LOCUS73585</name>
</gene>